<evidence type="ECO:0000256" key="2">
    <source>
        <dbReference type="ARBA" id="ARBA00022963"/>
    </source>
</evidence>
<dbReference type="EMBL" id="VIIS01002031">
    <property type="protein sequence ID" value="KAF0289449.1"/>
    <property type="molecule type" value="Genomic_DNA"/>
</dbReference>
<keyword evidence="8" id="KW-1185">Reference proteome</keyword>
<dbReference type="GO" id="GO:0047499">
    <property type="term" value="F:calcium-independent phospholipase A2 activity"/>
    <property type="evidence" value="ECO:0007669"/>
    <property type="project" value="TreeGrafter"/>
</dbReference>
<keyword evidence="1 4" id="KW-0378">Hydrolase</keyword>
<dbReference type="Proteomes" id="UP000440578">
    <property type="component" value="Unassembled WGS sequence"/>
</dbReference>
<proteinExistence type="predicted"/>
<feature type="compositionally biased region" description="Polar residues" evidence="5">
    <location>
        <begin position="51"/>
        <end position="69"/>
    </location>
</feature>
<evidence type="ECO:0000259" key="6">
    <source>
        <dbReference type="PROSITE" id="PS51635"/>
    </source>
</evidence>
<dbReference type="Pfam" id="PF01734">
    <property type="entry name" value="Patatin"/>
    <property type="match status" value="1"/>
</dbReference>
<dbReference type="InterPro" id="IPR045217">
    <property type="entry name" value="PNPLA8-like"/>
</dbReference>
<dbReference type="PANTHER" id="PTHR24185">
    <property type="entry name" value="CALCIUM-INDEPENDENT PHOSPHOLIPASE A2-GAMMA"/>
    <property type="match status" value="1"/>
</dbReference>
<name>A0A6A4V8J0_AMPAM</name>
<dbReference type="PANTHER" id="PTHR24185:SF1">
    <property type="entry name" value="CALCIUM-INDEPENDENT PHOSPHOLIPASE A2-GAMMA"/>
    <property type="match status" value="1"/>
</dbReference>
<evidence type="ECO:0000313" key="7">
    <source>
        <dbReference type="EMBL" id="KAF0289449.1"/>
    </source>
</evidence>
<feature type="domain" description="PNPLA" evidence="6">
    <location>
        <begin position="208"/>
        <end position="402"/>
    </location>
</feature>
<dbReference type="SUPFAM" id="SSF52151">
    <property type="entry name" value="FabD/lysophospholipase-like"/>
    <property type="match status" value="1"/>
</dbReference>
<dbReference type="OrthoDB" id="630895at2759"/>
<feature type="active site" description="Proton acceptor" evidence="4">
    <location>
        <position position="389"/>
    </location>
</feature>
<dbReference type="PROSITE" id="PS51635">
    <property type="entry name" value="PNPLA"/>
    <property type="match status" value="1"/>
</dbReference>
<feature type="short sequence motif" description="DGA/G" evidence="4">
    <location>
        <begin position="389"/>
        <end position="391"/>
    </location>
</feature>
<dbReference type="GO" id="GO:0016042">
    <property type="term" value="P:lipid catabolic process"/>
    <property type="evidence" value="ECO:0007669"/>
    <property type="project" value="UniProtKB-UniRule"/>
</dbReference>
<dbReference type="InterPro" id="IPR002641">
    <property type="entry name" value="PNPLA_dom"/>
</dbReference>
<feature type="short sequence motif" description="GXSXG" evidence="4">
    <location>
        <begin position="244"/>
        <end position="248"/>
    </location>
</feature>
<feature type="active site" description="Nucleophile" evidence="4">
    <location>
        <position position="246"/>
    </location>
</feature>
<feature type="short sequence motif" description="GXGXXG" evidence="4">
    <location>
        <begin position="212"/>
        <end position="217"/>
    </location>
</feature>
<organism evidence="7 8">
    <name type="scientific">Amphibalanus amphitrite</name>
    <name type="common">Striped barnacle</name>
    <name type="synonym">Balanus amphitrite</name>
    <dbReference type="NCBI Taxonomy" id="1232801"/>
    <lineage>
        <taxon>Eukaryota</taxon>
        <taxon>Metazoa</taxon>
        <taxon>Ecdysozoa</taxon>
        <taxon>Arthropoda</taxon>
        <taxon>Crustacea</taxon>
        <taxon>Multicrustacea</taxon>
        <taxon>Cirripedia</taxon>
        <taxon>Thoracica</taxon>
        <taxon>Thoracicalcarea</taxon>
        <taxon>Balanomorpha</taxon>
        <taxon>Balanoidea</taxon>
        <taxon>Balanidae</taxon>
        <taxon>Amphibalaninae</taxon>
        <taxon>Amphibalanus</taxon>
    </lineage>
</organism>
<dbReference type="AlphaFoldDB" id="A0A6A4V8J0"/>
<reference evidence="7 8" key="1">
    <citation type="submission" date="2019-07" db="EMBL/GenBank/DDBJ databases">
        <title>Draft genome assembly of a fouling barnacle, Amphibalanus amphitrite (Darwin, 1854): The first reference genome for Thecostraca.</title>
        <authorList>
            <person name="Kim W."/>
        </authorList>
    </citation>
    <scope>NUCLEOTIDE SEQUENCE [LARGE SCALE GENOMIC DNA]</scope>
    <source>
        <strain evidence="7">SNU_AA5</strain>
        <tissue evidence="7">Soma without cirri and trophi</tissue>
    </source>
</reference>
<accession>A0A6A4V8J0</accession>
<gene>
    <name evidence="7" type="primary">Pnpla8</name>
    <name evidence="7" type="ORF">FJT64_001275</name>
</gene>
<keyword evidence="3 4" id="KW-0443">Lipid metabolism</keyword>
<dbReference type="GO" id="GO:0016020">
    <property type="term" value="C:membrane"/>
    <property type="evidence" value="ECO:0007669"/>
    <property type="project" value="TreeGrafter"/>
</dbReference>
<protein>
    <submittedName>
        <fullName evidence="7">Calcium-independent phospholipase A2-gamma</fullName>
    </submittedName>
</protein>
<keyword evidence="2 4" id="KW-0442">Lipid degradation</keyword>
<comment type="caution">
    <text evidence="7">The sequence shown here is derived from an EMBL/GenBank/DDBJ whole genome shotgun (WGS) entry which is preliminary data.</text>
</comment>
<evidence type="ECO:0000256" key="1">
    <source>
        <dbReference type="ARBA" id="ARBA00022801"/>
    </source>
</evidence>
<feature type="region of interest" description="Disordered" evidence="5">
    <location>
        <begin position="39"/>
        <end position="85"/>
    </location>
</feature>
<sequence>MASRTQLRNASLHVRLTQVLRDLVHRTIGEAQATSPVQKIVSDNEAKAPELQSQLSSKSSVEQEAKSSPPQEPLPTAKEQRVPPDVSSWQSYMSLLKIPEKPQPKVVPKWKLELASARGGIDARTRDLVGLVRSARTDMSRSRRVEDLCRHLQQHPEAINLAFMEGAVSCLLTMYEETSDKVVQMQLREALALLGYVRPVTGRGIRILSIDGGGIRGILAIELLRELERLSGQPVYQMFDLICGVSTGALLACLLGPLKRSLDEVEELYTRLGTAVFTQTRLKGTTKLLWEHSYYDTEAWRVILQQNLGMQPLIAFSRDQAAPKVAAVSTLVSSDQLQAFIFRSYNHPHHVQSHYQGSSRYKVWEAVQASAAAPGYFQECRIGDMLHQDGGILVNNPAAIAIHEARQLWPQEPLQCVVSIGTGRFAPSMLSTRPTAAAAAAAAPDATSWMTKIRKFVDSATDTEGVHTILTELLPTHSYFRLNPYLTENVLLDDSHPDKLRQLKEDARMYLRKNSFKLGRAVTELNRQRRRHQRFVDWIHLKRDTHGF</sequence>
<dbReference type="InterPro" id="IPR016035">
    <property type="entry name" value="Acyl_Trfase/lysoPLipase"/>
</dbReference>
<evidence type="ECO:0000256" key="4">
    <source>
        <dbReference type="PROSITE-ProRule" id="PRU01161"/>
    </source>
</evidence>
<dbReference type="CDD" id="cd07211">
    <property type="entry name" value="Pat_PNPLA8"/>
    <property type="match status" value="1"/>
</dbReference>
<evidence type="ECO:0000313" key="8">
    <source>
        <dbReference type="Proteomes" id="UP000440578"/>
    </source>
</evidence>
<dbReference type="Gene3D" id="3.40.1090.10">
    <property type="entry name" value="Cytosolic phospholipase A2 catalytic domain"/>
    <property type="match status" value="1"/>
</dbReference>
<evidence type="ECO:0000256" key="5">
    <source>
        <dbReference type="SAM" id="MobiDB-lite"/>
    </source>
</evidence>
<dbReference type="GO" id="GO:0019369">
    <property type="term" value="P:arachidonate metabolic process"/>
    <property type="evidence" value="ECO:0007669"/>
    <property type="project" value="TreeGrafter"/>
</dbReference>
<evidence type="ECO:0000256" key="3">
    <source>
        <dbReference type="ARBA" id="ARBA00023098"/>
    </source>
</evidence>